<keyword evidence="1" id="KW-1133">Transmembrane helix</keyword>
<dbReference type="AlphaFoldDB" id="A0A164TIB4"/>
<organism evidence="2 3">
    <name type="scientific">Sistotremastrum niveocremeum HHB9708</name>
    <dbReference type="NCBI Taxonomy" id="1314777"/>
    <lineage>
        <taxon>Eukaryota</taxon>
        <taxon>Fungi</taxon>
        <taxon>Dikarya</taxon>
        <taxon>Basidiomycota</taxon>
        <taxon>Agaricomycotina</taxon>
        <taxon>Agaricomycetes</taxon>
        <taxon>Sistotremastrales</taxon>
        <taxon>Sistotremastraceae</taxon>
        <taxon>Sertulicium</taxon>
        <taxon>Sertulicium niveocremeum</taxon>
    </lineage>
</organism>
<keyword evidence="1" id="KW-0472">Membrane</keyword>
<accession>A0A164TIB4</accession>
<feature type="transmembrane region" description="Helical" evidence="1">
    <location>
        <begin position="6"/>
        <end position="26"/>
    </location>
</feature>
<evidence type="ECO:0000313" key="3">
    <source>
        <dbReference type="Proteomes" id="UP000076722"/>
    </source>
</evidence>
<protein>
    <submittedName>
        <fullName evidence="2">Uncharacterized protein</fullName>
    </submittedName>
</protein>
<name>A0A164TIB4_9AGAM</name>
<gene>
    <name evidence="2" type="ORF">SISNIDRAFT_455553</name>
</gene>
<dbReference type="Proteomes" id="UP000076722">
    <property type="component" value="Unassembled WGS sequence"/>
</dbReference>
<evidence type="ECO:0000256" key="1">
    <source>
        <dbReference type="SAM" id="Phobius"/>
    </source>
</evidence>
<evidence type="ECO:0000313" key="2">
    <source>
        <dbReference type="EMBL" id="KZS92385.1"/>
    </source>
</evidence>
<keyword evidence="3" id="KW-1185">Reference proteome</keyword>
<sequence length="84" mass="9147">MQAYEAVTYSLSHSLSVFMTGLILALQRQTQPTRLRHSTIPYTSGSAHSLLLNQCCGLVVSLSSLSDASFMSSCRCCQVLVSCR</sequence>
<keyword evidence="1" id="KW-0812">Transmembrane</keyword>
<reference evidence="2 3" key="1">
    <citation type="journal article" date="2016" name="Mol. Biol. Evol.">
        <title>Comparative Genomics of Early-Diverging Mushroom-Forming Fungi Provides Insights into the Origins of Lignocellulose Decay Capabilities.</title>
        <authorList>
            <person name="Nagy L.G."/>
            <person name="Riley R."/>
            <person name="Tritt A."/>
            <person name="Adam C."/>
            <person name="Daum C."/>
            <person name="Floudas D."/>
            <person name="Sun H."/>
            <person name="Yadav J.S."/>
            <person name="Pangilinan J."/>
            <person name="Larsson K.H."/>
            <person name="Matsuura K."/>
            <person name="Barry K."/>
            <person name="Labutti K."/>
            <person name="Kuo R."/>
            <person name="Ohm R.A."/>
            <person name="Bhattacharya S.S."/>
            <person name="Shirouzu T."/>
            <person name="Yoshinaga Y."/>
            <person name="Martin F.M."/>
            <person name="Grigoriev I.V."/>
            <person name="Hibbett D.S."/>
        </authorList>
    </citation>
    <scope>NUCLEOTIDE SEQUENCE [LARGE SCALE GENOMIC DNA]</scope>
    <source>
        <strain evidence="2 3">HHB9708</strain>
    </source>
</reference>
<dbReference type="EMBL" id="KV419410">
    <property type="protein sequence ID" value="KZS92385.1"/>
    <property type="molecule type" value="Genomic_DNA"/>
</dbReference>
<proteinExistence type="predicted"/>